<dbReference type="SUPFAM" id="SSF53383">
    <property type="entry name" value="PLP-dependent transferases"/>
    <property type="match status" value="1"/>
</dbReference>
<sequence length="440" mass="50153">MEQAQHSFPHRVDDNTAVWAEFKDLTERYSCISLGEGAPAANPPQFLVDELMKAIQEGHNQYSRTFGHPILVQSVAEYYGKKLGQEINPLTQVIVSAGAYNVIVNALLALIRPNEGEEVLVFEPGWPCYIDLVQFAGGIYRPLCLQQKDGKWHFDAEQFKNSLNNNTKLFIFNNAQNPTGKIFTREELDEMSKILENYPNVIVLSDDVYEFLTYDGTQFTGFASIGDNFKKTLSIYCPGKMMCATGWQVGWAVGPEKLIKPVSLISTTQIYCANTPVQVAYGRALPQVDKPGYKGELSFVEHIRQEFQEVRDYMFKELSEGFDLPVEPLRSESGYFILLDISKCKELIPERYLKSHQFEELKEGQDPLKVNEVFMSDGSVPLDLAFCRWIAVERGVIMMPCSLFYHKESPYRLDQHVRLVICKGLDHSIKAIERLKSKRQ</sequence>
<evidence type="ECO:0000256" key="4">
    <source>
        <dbReference type="ARBA" id="ARBA00022898"/>
    </source>
</evidence>
<evidence type="ECO:0000313" key="7">
    <source>
        <dbReference type="Proteomes" id="UP000039865"/>
    </source>
</evidence>
<evidence type="ECO:0000313" key="6">
    <source>
        <dbReference type="EMBL" id="CDW83669.1"/>
    </source>
</evidence>
<gene>
    <name evidence="6" type="primary">Contig10178.g10871</name>
    <name evidence="6" type="ORF">STYLEM_12717</name>
</gene>
<keyword evidence="4" id="KW-0663">Pyridoxal phosphate</keyword>
<evidence type="ECO:0000256" key="1">
    <source>
        <dbReference type="ARBA" id="ARBA00001933"/>
    </source>
</evidence>
<dbReference type="InParanoid" id="A0A078ANC2"/>
<keyword evidence="7" id="KW-1185">Reference proteome</keyword>
<name>A0A078ANC2_STYLE</name>
<reference evidence="6 7" key="1">
    <citation type="submission" date="2014-06" db="EMBL/GenBank/DDBJ databases">
        <authorList>
            <person name="Swart Estienne"/>
        </authorList>
    </citation>
    <scope>NUCLEOTIDE SEQUENCE [LARGE SCALE GENOMIC DNA]</scope>
    <source>
        <strain evidence="6 7">130c</strain>
    </source>
</reference>
<dbReference type="OMA" id="LGWSVWP"/>
<dbReference type="PANTHER" id="PTHR43807:SF20">
    <property type="entry name" value="FI04487P"/>
    <property type="match status" value="1"/>
</dbReference>
<dbReference type="PANTHER" id="PTHR43807">
    <property type="entry name" value="FI04487P"/>
    <property type="match status" value="1"/>
</dbReference>
<keyword evidence="2" id="KW-0032">Aminotransferase</keyword>
<dbReference type="Proteomes" id="UP000039865">
    <property type="component" value="Unassembled WGS sequence"/>
</dbReference>
<dbReference type="CDD" id="cd00609">
    <property type="entry name" value="AAT_like"/>
    <property type="match status" value="1"/>
</dbReference>
<dbReference type="AlphaFoldDB" id="A0A078ANC2"/>
<dbReference type="Gene3D" id="3.40.640.10">
    <property type="entry name" value="Type I PLP-dependent aspartate aminotransferase-like (Major domain)"/>
    <property type="match status" value="1"/>
</dbReference>
<dbReference type="GO" id="GO:0016212">
    <property type="term" value="F:kynurenine-oxoglutarate transaminase activity"/>
    <property type="evidence" value="ECO:0007669"/>
    <property type="project" value="TreeGrafter"/>
</dbReference>
<protein>
    <submittedName>
        <fullName evidence="6">Classes i and ii family protein</fullName>
    </submittedName>
</protein>
<keyword evidence="3" id="KW-0808">Transferase</keyword>
<dbReference type="GO" id="GO:0030170">
    <property type="term" value="F:pyridoxal phosphate binding"/>
    <property type="evidence" value="ECO:0007669"/>
    <property type="project" value="InterPro"/>
</dbReference>
<dbReference type="InterPro" id="IPR015424">
    <property type="entry name" value="PyrdxlP-dep_Trfase"/>
</dbReference>
<evidence type="ECO:0000256" key="3">
    <source>
        <dbReference type="ARBA" id="ARBA00022679"/>
    </source>
</evidence>
<feature type="domain" description="Aminotransferase class I/classII large" evidence="5">
    <location>
        <begin position="31"/>
        <end position="406"/>
    </location>
</feature>
<evidence type="ECO:0000259" key="5">
    <source>
        <dbReference type="Pfam" id="PF00155"/>
    </source>
</evidence>
<comment type="cofactor">
    <cofactor evidence="1">
        <name>pyridoxal 5'-phosphate</name>
        <dbReference type="ChEBI" id="CHEBI:597326"/>
    </cofactor>
</comment>
<dbReference type="InterPro" id="IPR015422">
    <property type="entry name" value="PyrdxlP-dep_Trfase_small"/>
</dbReference>
<dbReference type="EMBL" id="CCKQ01012065">
    <property type="protein sequence ID" value="CDW83669.1"/>
    <property type="molecule type" value="Genomic_DNA"/>
</dbReference>
<dbReference type="InterPro" id="IPR004839">
    <property type="entry name" value="Aminotransferase_I/II_large"/>
</dbReference>
<dbReference type="Pfam" id="PF00155">
    <property type="entry name" value="Aminotran_1_2"/>
    <property type="match status" value="1"/>
</dbReference>
<evidence type="ECO:0000256" key="2">
    <source>
        <dbReference type="ARBA" id="ARBA00022576"/>
    </source>
</evidence>
<dbReference type="OrthoDB" id="2414662at2759"/>
<accession>A0A078ANC2</accession>
<organism evidence="6 7">
    <name type="scientific">Stylonychia lemnae</name>
    <name type="common">Ciliate</name>
    <dbReference type="NCBI Taxonomy" id="5949"/>
    <lineage>
        <taxon>Eukaryota</taxon>
        <taxon>Sar</taxon>
        <taxon>Alveolata</taxon>
        <taxon>Ciliophora</taxon>
        <taxon>Intramacronucleata</taxon>
        <taxon>Spirotrichea</taxon>
        <taxon>Stichotrichia</taxon>
        <taxon>Sporadotrichida</taxon>
        <taxon>Oxytrichidae</taxon>
        <taxon>Stylonychinae</taxon>
        <taxon>Stylonychia</taxon>
    </lineage>
</organism>
<dbReference type="InterPro" id="IPR051326">
    <property type="entry name" value="Kynurenine-oxoglutarate_AT"/>
</dbReference>
<dbReference type="InterPro" id="IPR015421">
    <property type="entry name" value="PyrdxlP-dep_Trfase_major"/>
</dbReference>
<dbReference type="Gene3D" id="3.90.1150.10">
    <property type="entry name" value="Aspartate Aminotransferase, domain 1"/>
    <property type="match status" value="1"/>
</dbReference>
<dbReference type="GO" id="GO:0005737">
    <property type="term" value="C:cytoplasm"/>
    <property type="evidence" value="ECO:0007669"/>
    <property type="project" value="TreeGrafter"/>
</dbReference>
<proteinExistence type="predicted"/>